<dbReference type="PANTHER" id="PTHR47989">
    <property type="entry name" value="OS01G0750732 PROTEIN"/>
    <property type="match status" value="1"/>
</dbReference>
<dbReference type="SUPFAM" id="SSF56112">
    <property type="entry name" value="Protein kinase-like (PK-like)"/>
    <property type="match status" value="1"/>
</dbReference>
<gene>
    <name evidence="4" type="ORF">QJS04_geneDACA023624</name>
</gene>
<evidence type="ECO:0000256" key="1">
    <source>
        <dbReference type="ARBA" id="ARBA00022741"/>
    </source>
</evidence>
<reference evidence="4" key="1">
    <citation type="journal article" date="2023" name="Nat. Commun.">
        <title>Diploid and tetraploid genomes of Acorus and the evolution of monocots.</title>
        <authorList>
            <person name="Ma L."/>
            <person name="Liu K.W."/>
            <person name="Li Z."/>
            <person name="Hsiao Y.Y."/>
            <person name="Qi Y."/>
            <person name="Fu T."/>
            <person name="Tang G.D."/>
            <person name="Zhang D."/>
            <person name="Sun W.H."/>
            <person name="Liu D.K."/>
            <person name="Li Y."/>
            <person name="Chen G.Z."/>
            <person name="Liu X.D."/>
            <person name="Liao X.Y."/>
            <person name="Jiang Y.T."/>
            <person name="Yu X."/>
            <person name="Hao Y."/>
            <person name="Huang J."/>
            <person name="Zhao X.W."/>
            <person name="Ke S."/>
            <person name="Chen Y.Y."/>
            <person name="Wu W.L."/>
            <person name="Hsu J.L."/>
            <person name="Lin Y.F."/>
            <person name="Huang M.D."/>
            <person name="Li C.Y."/>
            <person name="Huang L."/>
            <person name="Wang Z.W."/>
            <person name="Zhao X."/>
            <person name="Zhong W.Y."/>
            <person name="Peng D.H."/>
            <person name="Ahmad S."/>
            <person name="Lan S."/>
            <person name="Zhang J.S."/>
            <person name="Tsai W.C."/>
            <person name="Van de Peer Y."/>
            <person name="Liu Z.J."/>
        </authorList>
    </citation>
    <scope>NUCLEOTIDE SEQUENCE</scope>
    <source>
        <strain evidence="4">SCP</strain>
    </source>
</reference>
<dbReference type="Gene3D" id="1.10.510.10">
    <property type="entry name" value="Transferase(Phosphotransferase) domain 1"/>
    <property type="match status" value="1"/>
</dbReference>
<evidence type="ECO:0000313" key="4">
    <source>
        <dbReference type="EMBL" id="KAK1257312.1"/>
    </source>
</evidence>
<dbReference type="PROSITE" id="PS50011">
    <property type="entry name" value="PROTEIN_KINASE_DOM"/>
    <property type="match status" value="1"/>
</dbReference>
<dbReference type="AlphaFoldDB" id="A0AAV9A1L3"/>
<dbReference type="InterPro" id="IPR000719">
    <property type="entry name" value="Prot_kinase_dom"/>
</dbReference>
<keyword evidence="4" id="KW-0675">Receptor</keyword>
<protein>
    <submittedName>
        <fullName evidence="4">Receptor-like protein kinase</fullName>
    </submittedName>
</protein>
<dbReference type="EMBL" id="JAUJYN010000049">
    <property type="protein sequence ID" value="KAK1257312.1"/>
    <property type="molecule type" value="Genomic_DNA"/>
</dbReference>
<dbReference type="PANTHER" id="PTHR47989:SF61">
    <property type="entry name" value="PROTEIN KINASE DOMAIN-CONTAINING PROTEIN"/>
    <property type="match status" value="1"/>
</dbReference>
<keyword evidence="4" id="KW-0418">Kinase</keyword>
<comment type="caution">
    <text evidence="4">The sequence shown here is derived from an EMBL/GenBank/DDBJ whole genome shotgun (WGS) entry which is preliminary data.</text>
</comment>
<name>A0AAV9A1L3_ACOGR</name>
<dbReference type="GO" id="GO:0005524">
    <property type="term" value="F:ATP binding"/>
    <property type="evidence" value="ECO:0007669"/>
    <property type="project" value="UniProtKB-KW"/>
</dbReference>
<proteinExistence type="predicted"/>
<keyword evidence="4" id="KW-0808">Transferase</keyword>
<evidence type="ECO:0000259" key="3">
    <source>
        <dbReference type="PROSITE" id="PS50011"/>
    </source>
</evidence>
<evidence type="ECO:0000256" key="2">
    <source>
        <dbReference type="ARBA" id="ARBA00022840"/>
    </source>
</evidence>
<accession>A0AAV9A1L3</accession>
<keyword evidence="5" id="KW-1185">Reference proteome</keyword>
<feature type="domain" description="Protein kinase" evidence="3">
    <location>
        <begin position="1"/>
        <end position="114"/>
    </location>
</feature>
<sequence length="143" mass="15816">MTRVIGSFGYIDPEYQLTQTLNEKTDVYSYGVVLYELITGKPAIIKNLTPAPLHVPNWVCGKSDINDVADPRLEGKYHRMSLEKAIQIAKKCASPAPTSRPTMGIVVSELNVCLDFEKAHRTSQNFDDTGSSSVDFYTPSSTI</sequence>
<evidence type="ECO:0000313" key="5">
    <source>
        <dbReference type="Proteomes" id="UP001179952"/>
    </source>
</evidence>
<reference evidence="4" key="2">
    <citation type="submission" date="2023-06" db="EMBL/GenBank/DDBJ databases">
        <authorList>
            <person name="Ma L."/>
            <person name="Liu K.-W."/>
            <person name="Li Z."/>
            <person name="Hsiao Y.-Y."/>
            <person name="Qi Y."/>
            <person name="Fu T."/>
            <person name="Tang G."/>
            <person name="Zhang D."/>
            <person name="Sun W.-H."/>
            <person name="Liu D.-K."/>
            <person name="Li Y."/>
            <person name="Chen G.-Z."/>
            <person name="Liu X.-D."/>
            <person name="Liao X.-Y."/>
            <person name="Jiang Y.-T."/>
            <person name="Yu X."/>
            <person name="Hao Y."/>
            <person name="Huang J."/>
            <person name="Zhao X.-W."/>
            <person name="Ke S."/>
            <person name="Chen Y.-Y."/>
            <person name="Wu W.-L."/>
            <person name="Hsu J.-L."/>
            <person name="Lin Y.-F."/>
            <person name="Huang M.-D."/>
            <person name="Li C.-Y."/>
            <person name="Huang L."/>
            <person name="Wang Z.-W."/>
            <person name="Zhao X."/>
            <person name="Zhong W.-Y."/>
            <person name="Peng D.-H."/>
            <person name="Ahmad S."/>
            <person name="Lan S."/>
            <person name="Zhang J.-S."/>
            <person name="Tsai W.-C."/>
            <person name="Van De Peer Y."/>
            <person name="Liu Z.-J."/>
        </authorList>
    </citation>
    <scope>NUCLEOTIDE SEQUENCE</scope>
    <source>
        <strain evidence="4">SCP</strain>
        <tissue evidence="4">Leaves</tissue>
    </source>
</reference>
<keyword evidence="1" id="KW-0547">Nucleotide-binding</keyword>
<dbReference type="Proteomes" id="UP001179952">
    <property type="component" value="Unassembled WGS sequence"/>
</dbReference>
<dbReference type="GO" id="GO:0004672">
    <property type="term" value="F:protein kinase activity"/>
    <property type="evidence" value="ECO:0007669"/>
    <property type="project" value="InterPro"/>
</dbReference>
<keyword evidence="2" id="KW-0067">ATP-binding</keyword>
<dbReference type="InterPro" id="IPR011009">
    <property type="entry name" value="Kinase-like_dom_sf"/>
</dbReference>
<dbReference type="Pfam" id="PF00069">
    <property type="entry name" value="Pkinase"/>
    <property type="match status" value="1"/>
</dbReference>
<organism evidence="4 5">
    <name type="scientific">Acorus gramineus</name>
    <name type="common">Dwarf sweet flag</name>
    <dbReference type="NCBI Taxonomy" id="55184"/>
    <lineage>
        <taxon>Eukaryota</taxon>
        <taxon>Viridiplantae</taxon>
        <taxon>Streptophyta</taxon>
        <taxon>Embryophyta</taxon>
        <taxon>Tracheophyta</taxon>
        <taxon>Spermatophyta</taxon>
        <taxon>Magnoliopsida</taxon>
        <taxon>Liliopsida</taxon>
        <taxon>Acoraceae</taxon>
        <taxon>Acorus</taxon>
    </lineage>
</organism>